<dbReference type="EMBL" id="JAANYQ010000014">
    <property type="protein sequence ID" value="KAF4120978.1"/>
    <property type="molecule type" value="Genomic_DNA"/>
</dbReference>
<dbReference type="Gene3D" id="3.40.50.150">
    <property type="entry name" value="Vaccinia Virus protein VP39"/>
    <property type="match status" value="1"/>
</dbReference>
<proteinExistence type="inferred from homology"/>
<evidence type="ECO:0000256" key="1">
    <source>
        <dbReference type="ARBA" id="ARBA00001806"/>
    </source>
</evidence>
<dbReference type="OrthoDB" id="47172at2759"/>
<dbReference type="GO" id="GO:0031591">
    <property type="term" value="P:wybutosine biosynthetic process"/>
    <property type="evidence" value="ECO:0007669"/>
    <property type="project" value="TreeGrafter"/>
</dbReference>
<dbReference type="Pfam" id="PF13621">
    <property type="entry name" value="Cupin_8"/>
    <property type="match status" value="1"/>
</dbReference>
<reference evidence="17" key="1">
    <citation type="submission" date="2020-03" db="EMBL/GenBank/DDBJ databases">
        <title>Site-based positive gene gene selection in Geosmithia morbida across the United States reveals a broad range of putative effectors and factors for local host and environmental adapation.</title>
        <authorList>
            <person name="Onufrak A."/>
            <person name="Murdoch R.W."/>
            <person name="Gazis R."/>
            <person name="Huff M."/>
            <person name="Staton M."/>
            <person name="Klingeman W."/>
            <person name="Hadziabdic D."/>
        </authorList>
    </citation>
    <scope>NUCLEOTIDE SEQUENCE</scope>
    <source>
        <strain evidence="17">1262</strain>
    </source>
</reference>
<evidence type="ECO:0000259" key="16">
    <source>
        <dbReference type="PROSITE" id="PS51184"/>
    </source>
</evidence>
<evidence type="ECO:0000256" key="6">
    <source>
        <dbReference type="ARBA" id="ARBA00018045"/>
    </source>
</evidence>
<dbReference type="AlphaFoldDB" id="A0A9P5CYY7"/>
<dbReference type="RefSeq" id="XP_035319630.1">
    <property type="nucleotide sequence ID" value="XM_035464444.1"/>
</dbReference>
<keyword evidence="9" id="KW-0949">S-adenosyl-L-methionine</keyword>
<dbReference type="InterPro" id="IPR003347">
    <property type="entry name" value="JmjC_dom"/>
</dbReference>
<dbReference type="InterPro" id="IPR011043">
    <property type="entry name" value="Gal_Oxase/kelch_b-propeller"/>
</dbReference>
<dbReference type="SUPFAM" id="SSF53335">
    <property type="entry name" value="S-adenosyl-L-methionine-dependent methyltransferases"/>
    <property type="match status" value="1"/>
</dbReference>
<comment type="catalytic activity">
    <reaction evidence="1">
        <text>7-[(3S)-3-amino-3-carboxypropyl]wyosine(37) in tRNA(Phe) + S-adenosyl-L-methionine = 7-[(3S)-(3-amino-3-methoxycarbonyl)propyl]wyosine(37) in tRNA(Phe) + S-adenosyl-L-homocysteine</text>
        <dbReference type="Rhea" id="RHEA:36903"/>
        <dbReference type="Rhea" id="RHEA-COMP:10379"/>
        <dbReference type="Rhea" id="RHEA-COMP:11844"/>
        <dbReference type="ChEBI" id="CHEBI:57856"/>
        <dbReference type="ChEBI" id="CHEBI:59789"/>
        <dbReference type="ChEBI" id="CHEBI:73543"/>
        <dbReference type="ChEBI" id="CHEBI:74275"/>
        <dbReference type="EC" id="2.1.1.290"/>
    </reaction>
</comment>
<dbReference type="PROSITE" id="PS51184">
    <property type="entry name" value="JMJC"/>
    <property type="match status" value="1"/>
</dbReference>
<keyword evidence="7" id="KW-0489">Methyltransferase</keyword>
<dbReference type="GO" id="GO:0008175">
    <property type="term" value="F:tRNA methyltransferase activity"/>
    <property type="evidence" value="ECO:0007669"/>
    <property type="project" value="TreeGrafter"/>
</dbReference>
<dbReference type="InterPro" id="IPR007213">
    <property type="entry name" value="Ppm1/Ppm2/Tcmp"/>
</dbReference>
<evidence type="ECO:0000256" key="2">
    <source>
        <dbReference type="ARBA" id="ARBA00004797"/>
    </source>
</evidence>
<dbReference type="Gene3D" id="6.10.140.1470">
    <property type="match status" value="1"/>
</dbReference>
<evidence type="ECO:0000313" key="18">
    <source>
        <dbReference type="Proteomes" id="UP000749293"/>
    </source>
</evidence>
<dbReference type="SUPFAM" id="SSF51197">
    <property type="entry name" value="Clavaminate synthase-like"/>
    <property type="match status" value="1"/>
</dbReference>
<dbReference type="SUPFAM" id="SSF50965">
    <property type="entry name" value="Galactose oxidase, central domain"/>
    <property type="match status" value="1"/>
</dbReference>
<keyword evidence="18" id="KW-1185">Reference proteome</keyword>
<dbReference type="EC" id="2.3.1.231" evidence="4"/>
<evidence type="ECO:0000256" key="12">
    <source>
        <dbReference type="ARBA" id="ARBA00029750"/>
    </source>
</evidence>
<evidence type="ECO:0000256" key="11">
    <source>
        <dbReference type="ARBA" id="ARBA00025588"/>
    </source>
</evidence>
<comment type="caution">
    <text evidence="17">The sequence shown here is derived from an EMBL/GenBank/DDBJ whole genome shotgun (WGS) entry which is preliminary data.</text>
</comment>
<dbReference type="GO" id="GO:0030488">
    <property type="term" value="P:tRNA methylation"/>
    <property type="evidence" value="ECO:0007669"/>
    <property type="project" value="TreeGrafter"/>
</dbReference>
<evidence type="ECO:0000313" key="17">
    <source>
        <dbReference type="EMBL" id="KAF4120978.1"/>
    </source>
</evidence>
<sequence>MPAATLPARPSRSKEVLDDLIMGTNSSSIVSKRSVERLYYANEPHYFRYFVQKPQRRAPLINRGYWLRLKAIDVVVRQFLSRPSTNTKIIVNLGCGSDVLPWQCHARYGDVCQNALFVDVDYPDLMRKKRVLVRETPQLSQLLGPDASFSESDNDPVLIKSPAYCQIACDLRQLEMLRRTLASLVPLDQAEVLFVAEVSITYMDTPSTDSLIEWASSIGKVEFCLLEQIIPEGPEQPFAKTMLKHFDKLNTPIKSVRTYPSLESQRNRFQSRGWAHVDTWDLWETWLDDSFVTPPERQELDAIEPFDEWEEFMLFGRHYCLLHARAVRPDSYIASASTPPSSGAPSSKVEVVSQTHSRPIRRRFGNTAVISSVEGSRYAAHIMGLGKDSRSDTCDLYSLGDSRTSLRLPLHGPPPRMCSTLTALGEYGTLLAGGRASPSKAFSDCWLLKRGSDGLEWEKTWDLPVSLFRHSATRLGNSSLVLVMGGKMDQSRVSENSFVFNPEMGWLKSKVIGERPKATFGSVICNSEEFSNGHGTFTGLLFGGMLQDGTLCSTAYTWKLDLQDGQPAIWFQELGVQYEALSIFGADLVELGPSTVAVCGGTGSSPRQQGQSITFISTSGGQCSILAAVDLSSTTKGMPFMIGSSVFLDDTSLTVLGGGATCFSMGTFWETRSFHIGLPQEVLAVLKRDGRPLTLCEYLESPKVLPKPRQEDSIHGSQGKVCIRQIPREKITDVGAFERILREGKPVILEGLDVGTCVDRWTPEYLVGHVGKDKEVVVHECQGDSGNLDFNSKNFQYVTDKFSNVINRISNGDRLYLRSLSQDQPSQSAADMDKDFPGLAPDFRLPKELAFVKERRFSSVLRLSGRVNMWLHYDVSTWDTLYWTVMANVYTQIKGTKRMILFPPSDVRHLAFAPGASSSSLDVFSSLNSQILAPTHPHEATLGPGDILVLPPMWLHTATPMSDLSVAVNVFFRDMETGCYAAGRDVYGNRDLEAYEKGRADATKISKSFEKLPPEIRRFYLSRIADQLMTSAEAAE</sequence>
<evidence type="ECO:0000256" key="13">
    <source>
        <dbReference type="ARBA" id="ARBA00030231"/>
    </source>
</evidence>
<feature type="domain" description="JmjC" evidence="16">
    <location>
        <begin position="841"/>
        <end position="989"/>
    </location>
</feature>
<protein>
    <recommendedName>
        <fullName evidence="6">tRNA wybutosine-synthesizing protein 4</fullName>
        <ecNumber evidence="5">2.1.1.290</ecNumber>
        <ecNumber evidence="4">2.3.1.231</ecNumber>
    </recommendedName>
    <alternativeName>
        <fullName evidence="13">Leucine carboxyl methyltransferase 2</fullName>
    </alternativeName>
    <alternativeName>
        <fullName evidence="14">tRNA(Phe) (7-(3-amino-3-(methoxycarbonyl)propyl)wyosine(37)-N)-methoxycarbonyltransferase</fullName>
    </alternativeName>
    <alternativeName>
        <fullName evidence="12">tRNA(Phe) (7-(3-amino-3-carboxypropyl)wyosine(37)-O)-methyltransferase</fullName>
    </alternativeName>
</protein>
<evidence type="ECO:0000256" key="8">
    <source>
        <dbReference type="ARBA" id="ARBA00022679"/>
    </source>
</evidence>
<dbReference type="InterPro" id="IPR041667">
    <property type="entry name" value="Cupin_8"/>
</dbReference>
<evidence type="ECO:0000256" key="3">
    <source>
        <dbReference type="ARBA" id="ARBA00010703"/>
    </source>
</evidence>
<dbReference type="Pfam" id="PF13418">
    <property type="entry name" value="Beta-prop_TYW4"/>
    <property type="match status" value="1"/>
</dbReference>
<dbReference type="InterPro" id="IPR015915">
    <property type="entry name" value="Kelch-typ_b-propeller"/>
</dbReference>
<dbReference type="Pfam" id="PF04072">
    <property type="entry name" value="LCM"/>
    <property type="match status" value="1"/>
</dbReference>
<comment type="pathway">
    <text evidence="2">tRNA modification; wybutosine-tRNA(Phe) biosynthesis.</text>
</comment>
<dbReference type="EC" id="2.1.1.290" evidence="5"/>
<dbReference type="Gene3D" id="2.60.120.650">
    <property type="entry name" value="Cupin"/>
    <property type="match status" value="1"/>
</dbReference>
<dbReference type="GeneID" id="55968694"/>
<name>A0A9P5CYY7_9HYPO</name>
<comment type="catalytic activity">
    <reaction evidence="15">
        <text>7-[(3S)-(3-amino-3-methoxycarbonyl)propyl]wyosine(37) in tRNA(Phe) + S-adenosyl-L-methionine + CO2 = wybutosine(37) in tRNA(Phe) + S-adenosyl-L-homocysteine + 2 H(+)</text>
        <dbReference type="Rhea" id="RHEA:37119"/>
        <dbReference type="Rhea" id="RHEA-COMP:11844"/>
        <dbReference type="Rhea" id="RHEA-COMP:11847"/>
        <dbReference type="ChEBI" id="CHEBI:15378"/>
        <dbReference type="ChEBI" id="CHEBI:16526"/>
        <dbReference type="ChEBI" id="CHEBI:57856"/>
        <dbReference type="ChEBI" id="CHEBI:59789"/>
        <dbReference type="ChEBI" id="CHEBI:73544"/>
        <dbReference type="ChEBI" id="CHEBI:74275"/>
        <dbReference type="EC" id="2.3.1.231"/>
    </reaction>
</comment>
<comment type="function">
    <text evidence="11">Probable S-adenosyl-L-methionine-dependent methyltransferase that acts as a component of the wybutosine biosynthesis pathway. Wybutosine is a hyper modified guanosine with a tricyclic base found at the 3'-position adjacent to the anticodon of eukaryotic phenylalanine tRNA. May methylate the carboxyl group of leucine residues to form alpha-leucine ester residues.</text>
</comment>
<dbReference type="FunFam" id="2.60.120.650:FF:000043">
    <property type="entry name" value="tRNA wybutosine-synthesizing protein 4"/>
    <property type="match status" value="1"/>
</dbReference>
<organism evidence="17 18">
    <name type="scientific">Geosmithia morbida</name>
    <dbReference type="NCBI Taxonomy" id="1094350"/>
    <lineage>
        <taxon>Eukaryota</taxon>
        <taxon>Fungi</taxon>
        <taxon>Dikarya</taxon>
        <taxon>Ascomycota</taxon>
        <taxon>Pezizomycotina</taxon>
        <taxon>Sordariomycetes</taxon>
        <taxon>Hypocreomycetidae</taxon>
        <taxon>Hypocreales</taxon>
        <taxon>Bionectriaceae</taxon>
        <taxon>Geosmithia</taxon>
    </lineage>
</organism>
<accession>A0A9P5CYY7</accession>
<evidence type="ECO:0000256" key="15">
    <source>
        <dbReference type="ARBA" id="ARBA00049250"/>
    </source>
</evidence>
<comment type="similarity">
    <text evidence="3">Belongs to the methyltransferase superfamily. LCMT family.</text>
</comment>
<dbReference type="InterPro" id="IPR029063">
    <property type="entry name" value="SAM-dependent_MTases_sf"/>
</dbReference>
<gene>
    <name evidence="17" type="ORF">GMORB2_2464</name>
</gene>
<dbReference type="PANTHER" id="PTHR46529">
    <property type="entry name" value="TRNA WYBUTOSINE-SYNTHESIZING PROTEIN 4"/>
    <property type="match status" value="1"/>
</dbReference>
<keyword evidence="8" id="KW-0808">Transferase</keyword>
<evidence type="ECO:0000256" key="4">
    <source>
        <dbReference type="ARBA" id="ARBA00012155"/>
    </source>
</evidence>
<evidence type="ECO:0000256" key="14">
    <source>
        <dbReference type="ARBA" id="ARBA00030847"/>
    </source>
</evidence>
<dbReference type="Gene3D" id="2.120.10.80">
    <property type="entry name" value="Kelch-type beta propeller"/>
    <property type="match status" value="1"/>
</dbReference>
<dbReference type="Proteomes" id="UP000749293">
    <property type="component" value="Unassembled WGS sequence"/>
</dbReference>
<dbReference type="PANTHER" id="PTHR46529:SF1">
    <property type="entry name" value="TRNA WYBUTOSINE-SYNTHESIZING PROTEIN 4"/>
    <property type="match status" value="1"/>
</dbReference>
<keyword evidence="10" id="KW-0819">tRNA processing</keyword>
<evidence type="ECO:0000256" key="5">
    <source>
        <dbReference type="ARBA" id="ARBA00012779"/>
    </source>
</evidence>
<evidence type="ECO:0000256" key="10">
    <source>
        <dbReference type="ARBA" id="ARBA00022694"/>
    </source>
</evidence>
<evidence type="ECO:0000256" key="9">
    <source>
        <dbReference type="ARBA" id="ARBA00022691"/>
    </source>
</evidence>
<evidence type="ECO:0000256" key="7">
    <source>
        <dbReference type="ARBA" id="ARBA00022603"/>
    </source>
</evidence>